<reference evidence="1" key="1">
    <citation type="submission" date="2018-05" db="EMBL/GenBank/DDBJ databases">
        <authorList>
            <person name="Lanie J.A."/>
            <person name="Ng W.-L."/>
            <person name="Kazmierczak K.M."/>
            <person name="Andrzejewski T.M."/>
            <person name="Davidsen T.M."/>
            <person name="Wayne K.J."/>
            <person name="Tettelin H."/>
            <person name="Glass J.I."/>
            <person name="Rusch D."/>
            <person name="Podicherti R."/>
            <person name="Tsui H.-C.T."/>
            <person name="Winkler M.E."/>
        </authorList>
    </citation>
    <scope>NUCLEOTIDE SEQUENCE</scope>
</reference>
<accession>A0A382M9Z8</accession>
<dbReference type="Gene3D" id="1.10.10.1150">
    <property type="entry name" value="Coenzyme PQQ synthesis protein D (PqqD)"/>
    <property type="match status" value="1"/>
</dbReference>
<protein>
    <recommendedName>
        <fullName evidence="2">PqqD family protein</fullName>
    </recommendedName>
</protein>
<dbReference type="AlphaFoldDB" id="A0A382M9Z8"/>
<dbReference type="InterPro" id="IPR041881">
    <property type="entry name" value="PqqD_sf"/>
</dbReference>
<dbReference type="Pfam" id="PF05402">
    <property type="entry name" value="PqqD"/>
    <property type="match status" value="1"/>
</dbReference>
<gene>
    <name evidence="1" type="ORF">METZ01_LOCUS296895</name>
</gene>
<sequence>MAESRFVISKDCVAEKLDDELIVLNLSTGMYHQLNAIGVIIWGEIQRSNPSLQELIAELEQQFDVTDLDRDVREFVEDLLERDIIFKR</sequence>
<dbReference type="InterPro" id="IPR008792">
    <property type="entry name" value="PQQD"/>
</dbReference>
<dbReference type="EMBL" id="UINC01091350">
    <property type="protein sequence ID" value="SVC44041.1"/>
    <property type="molecule type" value="Genomic_DNA"/>
</dbReference>
<name>A0A382M9Z8_9ZZZZ</name>
<evidence type="ECO:0008006" key="2">
    <source>
        <dbReference type="Google" id="ProtNLM"/>
    </source>
</evidence>
<organism evidence="1">
    <name type="scientific">marine metagenome</name>
    <dbReference type="NCBI Taxonomy" id="408172"/>
    <lineage>
        <taxon>unclassified sequences</taxon>
        <taxon>metagenomes</taxon>
        <taxon>ecological metagenomes</taxon>
    </lineage>
</organism>
<proteinExistence type="predicted"/>
<evidence type="ECO:0000313" key="1">
    <source>
        <dbReference type="EMBL" id="SVC44041.1"/>
    </source>
</evidence>